<protein>
    <submittedName>
        <fullName evidence="1">Uncharacterized protein</fullName>
    </submittedName>
</protein>
<keyword evidence="2" id="KW-1185">Reference proteome</keyword>
<evidence type="ECO:0000313" key="1">
    <source>
        <dbReference type="EMBL" id="MFA3837915.1"/>
    </source>
</evidence>
<sequence>MLPVRQLPVPAVDACDERKVRPAVLGTDVLKGVEGFNYLKNTHVVLEMPRREDFFMSTVANCCAEHGALSPEERALPVSTGDPCARVLCHQFPPVTGGLQLSGRGAGMPRRIVICLDGTSNQVGARRRRA</sequence>
<evidence type="ECO:0000313" key="2">
    <source>
        <dbReference type="Proteomes" id="UP001571476"/>
    </source>
</evidence>
<accession>A0ABV4SHK7</accession>
<comment type="caution">
    <text evidence="1">The sequence shown here is derived from an EMBL/GenBank/DDBJ whole genome shotgun (WGS) entry which is preliminary data.</text>
</comment>
<gene>
    <name evidence="1" type="ORF">ACEG43_17370</name>
</gene>
<dbReference type="Proteomes" id="UP001571476">
    <property type="component" value="Unassembled WGS sequence"/>
</dbReference>
<name>A0ABV4SHK7_9ACTN</name>
<organism evidence="1 2">
    <name type="scientific">Streptomyces aureus</name>
    <dbReference type="NCBI Taxonomy" id="193461"/>
    <lineage>
        <taxon>Bacteria</taxon>
        <taxon>Bacillati</taxon>
        <taxon>Actinomycetota</taxon>
        <taxon>Actinomycetes</taxon>
        <taxon>Kitasatosporales</taxon>
        <taxon>Streptomycetaceae</taxon>
        <taxon>Streptomyces</taxon>
    </lineage>
</organism>
<proteinExistence type="predicted"/>
<reference evidence="1 2" key="1">
    <citation type="submission" date="2024-08" db="EMBL/GenBank/DDBJ databases">
        <title>Genome sequence of Streptomyces aureus CACIA-1.46HGO.</title>
        <authorList>
            <person name="Evangelista-Martinez Z."/>
        </authorList>
    </citation>
    <scope>NUCLEOTIDE SEQUENCE [LARGE SCALE GENOMIC DNA]</scope>
    <source>
        <strain evidence="1 2">CACIA-1.46HGO</strain>
    </source>
</reference>
<dbReference type="RefSeq" id="WP_372563226.1">
    <property type="nucleotide sequence ID" value="NZ_JBGOSP010000007.1"/>
</dbReference>
<dbReference type="EMBL" id="JBGOSP010000007">
    <property type="protein sequence ID" value="MFA3837915.1"/>
    <property type="molecule type" value="Genomic_DNA"/>
</dbReference>